<dbReference type="EMBL" id="CAUYUJ010011880">
    <property type="protein sequence ID" value="CAK0832787.1"/>
    <property type="molecule type" value="Genomic_DNA"/>
</dbReference>
<proteinExistence type="predicted"/>
<dbReference type="Proteomes" id="UP001189429">
    <property type="component" value="Unassembled WGS sequence"/>
</dbReference>
<name>A0ABN9SLV6_9DINO</name>
<gene>
    <name evidence="2" type="ORF">PCOR1329_LOCUS30694</name>
</gene>
<dbReference type="InterPro" id="IPR041667">
    <property type="entry name" value="Cupin_8"/>
</dbReference>
<evidence type="ECO:0000313" key="2">
    <source>
        <dbReference type="EMBL" id="CAK0832787.1"/>
    </source>
</evidence>
<reference evidence="2" key="1">
    <citation type="submission" date="2023-10" db="EMBL/GenBank/DDBJ databases">
        <authorList>
            <person name="Chen Y."/>
            <person name="Shah S."/>
            <person name="Dougan E. K."/>
            <person name="Thang M."/>
            <person name="Chan C."/>
        </authorList>
    </citation>
    <scope>NUCLEOTIDE SEQUENCE [LARGE SCALE GENOMIC DNA]</scope>
</reference>
<organism evidence="2 3">
    <name type="scientific">Prorocentrum cordatum</name>
    <dbReference type="NCBI Taxonomy" id="2364126"/>
    <lineage>
        <taxon>Eukaryota</taxon>
        <taxon>Sar</taxon>
        <taxon>Alveolata</taxon>
        <taxon>Dinophyceae</taxon>
        <taxon>Prorocentrales</taxon>
        <taxon>Prorocentraceae</taxon>
        <taxon>Prorocentrum</taxon>
    </lineage>
</organism>
<comment type="caution">
    <text evidence="2">The sequence shown here is derived from an EMBL/GenBank/DDBJ whole genome shotgun (WGS) entry which is preliminary data.</text>
</comment>
<accession>A0ABN9SLV6</accession>
<dbReference type="Gene3D" id="2.60.120.650">
    <property type="entry name" value="Cupin"/>
    <property type="match status" value="1"/>
</dbReference>
<protein>
    <recommendedName>
        <fullName evidence="1">Cupin-like domain-containing protein</fullName>
    </recommendedName>
</protein>
<sequence>MNVRRLPRLAAQLDFARKLGMDDLVEHTSSIVWIGHSPGSFHDDFADNVVVQLTGTATFIIFPAQCAWLLKKSVGRNRTLAGHAGPLQWVRRGMKRGKGRAPFYHVALKPGDGLAVPSTSMHKVISRDSRRLALNAFFEARPGRMQWPGAPANAFYRHDQSALAMRNLWIKTLRYLWESREVAIAMHTERIELIRRRSATRRRQRCAHRASPPAAGV</sequence>
<keyword evidence="3" id="KW-1185">Reference proteome</keyword>
<evidence type="ECO:0000259" key="1">
    <source>
        <dbReference type="Pfam" id="PF13621"/>
    </source>
</evidence>
<evidence type="ECO:0000313" key="3">
    <source>
        <dbReference type="Proteomes" id="UP001189429"/>
    </source>
</evidence>
<dbReference type="Pfam" id="PF13621">
    <property type="entry name" value="Cupin_8"/>
    <property type="match status" value="1"/>
</dbReference>
<feature type="domain" description="Cupin-like" evidence="1">
    <location>
        <begin position="26"/>
        <end position="142"/>
    </location>
</feature>
<dbReference type="SUPFAM" id="SSF51197">
    <property type="entry name" value="Clavaminate synthase-like"/>
    <property type="match status" value="1"/>
</dbReference>